<sequence>EIAKKHFRQVKPMMQCFENYFGKYPFWNDGYALVETPYLGMEHQSAIAYGNDYLAGYHGSTNFIAGLDFDYIIIHESGHEWWGNSITTNDIADMWVQEGFCTYSEVLYVECMHGYESMLKYVNNQKNRIKNDKPIIGPYHVNKEGSGDMYQKSSLMLHTLRTLIEDDKLWFEMLKGIAKEFQYQTIDGQHILDYINKKSGKDFSVFFDQYLKNKDLPEFQYKLIKQGRDVTLMYRWEAITNFDMPILVNTGKNNFWIYPNSDWKEQSLGKMDIDDFMVVEELFLIEVKKIK</sequence>
<dbReference type="InterPro" id="IPR027268">
    <property type="entry name" value="Peptidase_M4/M1_CTD_sf"/>
</dbReference>
<dbReference type="InterPro" id="IPR034015">
    <property type="entry name" value="M1_LTA4H"/>
</dbReference>
<dbReference type="PANTHER" id="PTHR45726:SF3">
    <property type="entry name" value="LEUKOTRIENE A-4 HYDROLASE"/>
    <property type="match status" value="1"/>
</dbReference>
<organism evidence="2">
    <name type="scientific">marine metagenome</name>
    <dbReference type="NCBI Taxonomy" id="408172"/>
    <lineage>
        <taxon>unclassified sequences</taxon>
        <taxon>metagenomes</taxon>
        <taxon>ecological metagenomes</taxon>
    </lineage>
</organism>
<feature type="domain" description="Peptidase M1 membrane alanine aminopeptidase" evidence="1">
    <location>
        <begin position="9"/>
        <end position="210"/>
    </location>
</feature>
<feature type="non-terminal residue" evidence="2">
    <location>
        <position position="1"/>
    </location>
</feature>
<reference evidence="2" key="1">
    <citation type="submission" date="2018-05" db="EMBL/GenBank/DDBJ databases">
        <authorList>
            <person name="Lanie J.A."/>
            <person name="Ng W.-L."/>
            <person name="Kazmierczak K.M."/>
            <person name="Andrzejewski T.M."/>
            <person name="Davidsen T.M."/>
            <person name="Wayne K.J."/>
            <person name="Tettelin H."/>
            <person name="Glass J.I."/>
            <person name="Rusch D."/>
            <person name="Podicherti R."/>
            <person name="Tsui H.-C.T."/>
            <person name="Winkler M.E."/>
        </authorList>
    </citation>
    <scope>NUCLEOTIDE SEQUENCE</scope>
</reference>
<dbReference type="Gene3D" id="1.10.390.10">
    <property type="entry name" value="Neutral Protease Domain 2"/>
    <property type="match status" value="1"/>
</dbReference>
<dbReference type="GO" id="GO:0008270">
    <property type="term" value="F:zinc ion binding"/>
    <property type="evidence" value="ECO:0007669"/>
    <property type="project" value="InterPro"/>
</dbReference>
<dbReference type="InterPro" id="IPR014782">
    <property type="entry name" value="Peptidase_M1_dom"/>
</dbReference>
<dbReference type="EMBL" id="UINC01082134">
    <property type="protein sequence ID" value="SVC26626.1"/>
    <property type="molecule type" value="Genomic_DNA"/>
</dbReference>
<dbReference type="PANTHER" id="PTHR45726">
    <property type="entry name" value="LEUKOTRIENE A-4 HYDROLASE"/>
    <property type="match status" value="1"/>
</dbReference>
<accession>A0A382KQT4</accession>
<dbReference type="AlphaFoldDB" id="A0A382KQT4"/>
<protein>
    <recommendedName>
        <fullName evidence="1">Peptidase M1 membrane alanine aminopeptidase domain-containing protein</fullName>
    </recommendedName>
</protein>
<name>A0A382KQT4_9ZZZZ</name>
<proteinExistence type="predicted"/>
<dbReference type="Pfam" id="PF01433">
    <property type="entry name" value="Peptidase_M1"/>
    <property type="match status" value="1"/>
</dbReference>
<dbReference type="SUPFAM" id="SSF55486">
    <property type="entry name" value="Metalloproteases ('zincins'), catalytic domain"/>
    <property type="match status" value="1"/>
</dbReference>
<evidence type="ECO:0000313" key="2">
    <source>
        <dbReference type="EMBL" id="SVC26626.1"/>
    </source>
</evidence>
<evidence type="ECO:0000259" key="1">
    <source>
        <dbReference type="Pfam" id="PF01433"/>
    </source>
</evidence>
<dbReference type="GO" id="GO:0008237">
    <property type="term" value="F:metallopeptidase activity"/>
    <property type="evidence" value="ECO:0007669"/>
    <property type="project" value="InterPro"/>
</dbReference>
<gene>
    <name evidence="2" type="ORF">METZ01_LOCUS279480</name>
</gene>